<dbReference type="EMBL" id="JAYMYR010000007">
    <property type="protein sequence ID" value="KAK7353724.1"/>
    <property type="molecule type" value="Genomic_DNA"/>
</dbReference>
<dbReference type="Proteomes" id="UP001374584">
    <property type="component" value="Unassembled WGS sequence"/>
</dbReference>
<reference evidence="2 3" key="1">
    <citation type="submission" date="2024-01" db="EMBL/GenBank/DDBJ databases">
        <title>The genomes of 5 underutilized Papilionoideae crops provide insights into root nodulation and disease resistanc.</title>
        <authorList>
            <person name="Jiang F."/>
        </authorList>
    </citation>
    <scope>NUCLEOTIDE SEQUENCE [LARGE SCALE GENOMIC DNA]</scope>
    <source>
        <strain evidence="2">JINMINGXINNONG_FW02</strain>
        <tissue evidence="2">Leaves</tissue>
    </source>
</reference>
<proteinExistence type="predicted"/>
<comment type="caution">
    <text evidence="2">The sequence shown here is derived from an EMBL/GenBank/DDBJ whole genome shotgun (WGS) entry which is preliminary data.</text>
</comment>
<dbReference type="AlphaFoldDB" id="A0AAN9MJ14"/>
<gene>
    <name evidence="2" type="ORF">VNO80_19175</name>
</gene>
<evidence type="ECO:0000313" key="2">
    <source>
        <dbReference type="EMBL" id="KAK7353724.1"/>
    </source>
</evidence>
<evidence type="ECO:0000313" key="3">
    <source>
        <dbReference type="Proteomes" id="UP001374584"/>
    </source>
</evidence>
<keyword evidence="3" id="KW-1185">Reference proteome</keyword>
<feature type="region of interest" description="Disordered" evidence="1">
    <location>
        <begin position="1"/>
        <end position="77"/>
    </location>
</feature>
<name>A0AAN9MJ14_PHACN</name>
<sequence>MTLPTGTKTLEEPKPVRTQEIVDESDLNKSFPTTGTLDIARRHPFTHGEGRNVKRSPPRKEELAIREGLREYNPPVQ</sequence>
<organism evidence="2 3">
    <name type="scientific">Phaseolus coccineus</name>
    <name type="common">Scarlet runner bean</name>
    <name type="synonym">Phaseolus multiflorus</name>
    <dbReference type="NCBI Taxonomy" id="3886"/>
    <lineage>
        <taxon>Eukaryota</taxon>
        <taxon>Viridiplantae</taxon>
        <taxon>Streptophyta</taxon>
        <taxon>Embryophyta</taxon>
        <taxon>Tracheophyta</taxon>
        <taxon>Spermatophyta</taxon>
        <taxon>Magnoliopsida</taxon>
        <taxon>eudicotyledons</taxon>
        <taxon>Gunneridae</taxon>
        <taxon>Pentapetalae</taxon>
        <taxon>rosids</taxon>
        <taxon>fabids</taxon>
        <taxon>Fabales</taxon>
        <taxon>Fabaceae</taxon>
        <taxon>Papilionoideae</taxon>
        <taxon>50 kb inversion clade</taxon>
        <taxon>NPAAA clade</taxon>
        <taxon>indigoferoid/millettioid clade</taxon>
        <taxon>Phaseoleae</taxon>
        <taxon>Phaseolus</taxon>
    </lineage>
</organism>
<protein>
    <submittedName>
        <fullName evidence="2">Uncharacterized protein</fullName>
    </submittedName>
</protein>
<feature type="compositionally biased region" description="Basic and acidic residues" evidence="1">
    <location>
        <begin position="46"/>
        <end position="70"/>
    </location>
</feature>
<accession>A0AAN9MJ14</accession>
<evidence type="ECO:0000256" key="1">
    <source>
        <dbReference type="SAM" id="MobiDB-lite"/>
    </source>
</evidence>